<comment type="caution">
    <text evidence="2">The sequence shown here is derived from an EMBL/GenBank/DDBJ whole genome shotgun (WGS) entry which is preliminary data.</text>
</comment>
<gene>
    <name evidence="2" type="ORF">CLV72_10364</name>
</gene>
<organism evidence="2 3">
    <name type="scientific">Allonocardiopsis opalescens</name>
    <dbReference type="NCBI Taxonomy" id="1144618"/>
    <lineage>
        <taxon>Bacteria</taxon>
        <taxon>Bacillati</taxon>
        <taxon>Actinomycetota</taxon>
        <taxon>Actinomycetes</taxon>
        <taxon>Streptosporangiales</taxon>
        <taxon>Allonocardiopsis</taxon>
    </lineage>
</organism>
<name>A0A2T0Q6M4_9ACTN</name>
<accession>A0A2T0Q6M4</accession>
<proteinExistence type="predicted"/>
<evidence type="ECO:0000256" key="1">
    <source>
        <dbReference type="SAM" id="MobiDB-lite"/>
    </source>
</evidence>
<reference evidence="2 3" key="1">
    <citation type="submission" date="2018-03" db="EMBL/GenBank/DDBJ databases">
        <title>Genomic Encyclopedia of Archaeal and Bacterial Type Strains, Phase II (KMG-II): from individual species to whole genera.</title>
        <authorList>
            <person name="Goeker M."/>
        </authorList>
    </citation>
    <scope>NUCLEOTIDE SEQUENCE [LARGE SCALE GENOMIC DNA]</scope>
    <source>
        <strain evidence="2 3">DSM 45601</strain>
    </source>
</reference>
<dbReference type="EMBL" id="PVZC01000003">
    <property type="protein sequence ID" value="PRX99468.1"/>
    <property type="molecule type" value="Genomic_DNA"/>
</dbReference>
<feature type="region of interest" description="Disordered" evidence="1">
    <location>
        <begin position="133"/>
        <end position="159"/>
    </location>
</feature>
<dbReference type="AlphaFoldDB" id="A0A2T0Q6M4"/>
<dbReference type="Proteomes" id="UP000237846">
    <property type="component" value="Unassembled WGS sequence"/>
</dbReference>
<protein>
    <submittedName>
        <fullName evidence="2">Uncharacterized protein</fullName>
    </submittedName>
</protein>
<evidence type="ECO:0000313" key="3">
    <source>
        <dbReference type="Proteomes" id="UP000237846"/>
    </source>
</evidence>
<keyword evidence="3" id="KW-1185">Reference proteome</keyword>
<feature type="region of interest" description="Disordered" evidence="1">
    <location>
        <begin position="56"/>
        <end position="83"/>
    </location>
</feature>
<evidence type="ECO:0000313" key="2">
    <source>
        <dbReference type="EMBL" id="PRX99468.1"/>
    </source>
</evidence>
<sequence>MLVLWIPCPVAVRPPSGRSPLRPGRFVDPLTCPATASSPRWSSPCLTSVLGIGSTPGRGSVLVPRGGPRDPSGGGSATGRPLGHCDRTIGAVIRPAAARPSSAGLTCRMRTWARSGNERVRRVWQGLPVRSPTADLRARTPGATVSGERRSARARGLARVPGGRVMRQLGEAPGWGGRGRRRTLAGGALSWWRRPVGCRWPRRLVVRWWRWSWERRVRCRSGPSPERSPRVCGVVLPRDMSAGGRVGCWWPPPYRQVVQGPWDRRAWCRSGPLRSGIRGCGVVLLMGASAGV</sequence>